<dbReference type="AlphaFoldDB" id="A0A653D6U3"/>
<comment type="similarity">
    <text evidence="2 9">Belongs to the eIF-2B alpha/beta/delta subunits family.</text>
</comment>
<evidence type="ECO:0000256" key="1">
    <source>
        <dbReference type="ARBA" id="ARBA00004514"/>
    </source>
</evidence>
<evidence type="ECO:0000313" key="11">
    <source>
        <dbReference type="Proteomes" id="UP000410492"/>
    </source>
</evidence>
<dbReference type="GO" id="GO:0005851">
    <property type="term" value="C:eukaryotic translation initiation factor 2B complex"/>
    <property type="evidence" value="ECO:0007669"/>
    <property type="project" value="TreeGrafter"/>
</dbReference>
<gene>
    <name evidence="10" type="ORF">CALMAC_LOCUS14776</name>
</gene>
<dbReference type="OrthoDB" id="269919at2759"/>
<comment type="subcellular location">
    <subcellularLocation>
        <location evidence="1">Cytoplasm</location>
        <location evidence="1">Cytosol</location>
    </subcellularLocation>
</comment>
<keyword evidence="4" id="KW-0396">Initiation factor</keyword>
<dbReference type="GO" id="GO:0005085">
    <property type="term" value="F:guanyl-nucleotide exchange factor activity"/>
    <property type="evidence" value="ECO:0007669"/>
    <property type="project" value="TreeGrafter"/>
</dbReference>
<reference evidence="10 11" key="1">
    <citation type="submission" date="2019-01" db="EMBL/GenBank/DDBJ databases">
        <authorList>
            <person name="Sayadi A."/>
        </authorList>
    </citation>
    <scope>NUCLEOTIDE SEQUENCE [LARGE SCALE GENOMIC DNA]</scope>
</reference>
<sequence length="345" mass="38451">MPDVENLLDIRRLISDIQHKKLVRSYDIALRTEELLEELISKGQWKSAKELMNLVKTRIQLVRENLPQEATAPNIMRHTLKVIREEYQSASKKKDEGQSLHELVTATPSNVLDYSDSLIDLRSSIVDHLTEYKVELESSSENIAAQALEHIHTNEIILTVGKSKTVEKFLKRAAKDRTFNVIVVEGAPLYDGHTMAASLAKSNIQTTVIADSAVFAMMSRVNKVIIGTHTVLANGGLRAASGIHAVALAAKHYSVPVMVLSHMYKFSPTYVGSPNHEAFNVCVSPAGVIPYATGPILKQIEVYNPVYDYVPPELVTLFISHQGGNSPSYVYRLLSELYHQDDYDL</sequence>
<evidence type="ECO:0000256" key="3">
    <source>
        <dbReference type="ARBA" id="ARBA00022490"/>
    </source>
</evidence>
<dbReference type="GO" id="GO:0003743">
    <property type="term" value="F:translation initiation factor activity"/>
    <property type="evidence" value="ECO:0007669"/>
    <property type="project" value="UniProtKB-KW"/>
</dbReference>
<proteinExistence type="inferred from homology"/>
<evidence type="ECO:0000256" key="7">
    <source>
        <dbReference type="ARBA" id="ARBA00044228"/>
    </source>
</evidence>
<dbReference type="Proteomes" id="UP000410492">
    <property type="component" value="Unassembled WGS sequence"/>
</dbReference>
<dbReference type="InterPro" id="IPR042529">
    <property type="entry name" value="IF_2B-like_C"/>
</dbReference>
<evidence type="ECO:0000256" key="5">
    <source>
        <dbReference type="ARBA" id="ARBA00022917"/>
    </source>
</evidence>
<keyword evidence="11" id="KW-1185">Reference proteome</keyword>
<evidence type="ECO:0000256" key="9">
    <source>
        <dbReference type="RuleBase" id="RU003814"/>
    </source>
</evidence>
<dbReference type="PANTHER" id="PTHR45859:SF1">
    <property type="entry name" value="TRANSLATION INITIATION FACTOR EIF-2B SUBUNIT BETA"/>
    <property type="match status" value="1"/>
</dbReference>
<dbReference type="GO" id="GO:0005829">
    <property type="term" value="C:cytosol"/>
    <property type="evidence" value="ECO:0007669"/>
    <property type="project" value="UniProtKB-SubCell"/>
</dbReference>
<organism evidence="10 11">
    <name type="scientific">Callosobruchus maculatus</name>
    <name type="common">Southern cowpea weevil</name>
    <name type="synonym">Pulse bruchid</name>
    <dbReference type="NCBI Taxonomy" id="64391"/>
    <lineage>
        <taxon>Eukaryota</taxon>
        <taxon>Metazoa</taxon>
        <taxon>Ecdysozoa</taxon>
        <taxon>Arthropoda</taxon>
        <taxon>Hexapoda</taxon>
        <taxon>Insecta</taxon>
        <taxon>Pterygota</taxon>
        <taxon>Neoptera</taxon>
        <taxon>Endopterygota</taxon>
        <taxon>Coleoptera</taxon>
        <taxon>Polyphaga</taxon>
        <taxon>Cucujiformia</taxon>
        <taxon>Chrysomeloidea</taxon>
        <taxon>Chrysomelidae</taxon>
        <taxon>Bruchinae</taxon>
        <taxon>Bruchini</taxon>
        <taxon>Callosobruchus</taxon>
    </lineage>
</organism>
<dbReference type="InterPro" id="IPR000649">
    <property type="entry name" value="IF-2B-related"/>
</dbReference>
<evidence type="ECO:0000256" key="6">
    <source>
        <dbReference type="ARBA" id="ARBA00044122"/>
    </source>
</evidence>
<keyword evidence="3" id="KW-0963">Cytoplasm</keyword>
<dbReference type="FunFam" id="3.40.50.10470:FF:000009">
    <property type="entry name" value="Translation initiation factor eIF2B subunit"/>
    <property type="match status" value="1"/>
</dbReference>
<evidence type="ECO:0000256" key="8">
    <source>
        <dbReference type="ARBA" id="ARBA00046432"/>
    </source>
</evidence>
<evidence type="ECO:0000256" key="4">
    <source>
        <dbReference type="ARBA" id="ARBA00022540"/>
    </source>
</evidence>
<dbReference type="SUPFAM" id="SSF100950">
    <property type="entry name" value="NagB/RpiA/CoA transferase-like"/>
    <property type="match status" value="1"/>
</dbReference>
<name>A0A653D6U3_CALMS</name>
<comment type="subunit">
    <text evidence="8">Component of the translation initiation factor 2B (eIF2B) complex which is a heterodecamer of two sets of five different subunits: alpha, beta, gamma, delta and epsilon. Subunits alpha, beta and delta comprise a regulatory subcomplex and subunits epsilon and gamma comprise a catalytic subcomplex. Within the complex, the hexameric regulatory complex resides at the center, with the two heterodimeric catalytic subcomplexes bound on opposite sides.</text>
</comment>
<evidence type="ECO:0000313" key="10">
    <source>
        <dbReference type="EMBL" id="VEN55646.1"/>
    </source>
</evidence>
<dbReference type="Pfam" id="PF01008">
    <property type="entry name" value="IF-2B"/>
    <property type="match status" value="1"/>
</dbReference>
<dbReference type="EMBL" id="CAACVG010010370">
    <property type="protein sequence ID" value="VEN55646.1"/>
    <property type="molecule type" value="Genomic_DNA"/>
</dbReference>
<dbReference type="InterPro" id="IPR037171">
    <property type="entry name" value="NagB/RpiA_transferase-like"/>
</dbReference>
<dbReference type="Gene3D" id="3.40.50.10470">
    <property type="entry name" value="Translation initiation factor eif-2b, domain 2"/>
    <property type="match status" value="1"/>
</dbReference>
<evidence type="ECO:0000256" key="2">
    <source>
        <dbReference type="ARBA" id="ARBA00007251"/>
    </source>
</evidence>
<dbReference type="InterPro" id="IPR051855">
    <property type="entry name" value="eIF2B_beta_subunit"/>
</dbReference>
<protein>
    <recommendedName>
        <fullName evidence="6">Translation initiation factor eIF2B subunit beta</fullName>
    </recommendedName>
    <alternativeName>
        <fullName evidence="7">eIF2B GDP-GTP exchange factor subunit beta</fullName>
    </alternativeName>
</protein>
<keyword evidence="5" id="KW-0648">Protein biosynthesis</keyword>
<accession>A0A653D6U3</accession>
<dbReference type="PANTHER" id="PTHR45859">
    <property type="entry name" value="TRANSLATION INITIATION FACTOR EIF-2B SUBUNIT BETA"/>
    <property type="match status" value="1"/>
</dbReference>